<keyword evidence="7" id="KW-1185">Reference proteome</keyword>
<protein>
    <submittedName>
        <fullName evidence="6">T9SS type A sorting domain-containing protein</fullName>
    </submittedName>
</protein>
<proteinExistence type="predicted"/>
<gene>
    <name evidence="6" type="ORF">E4635_09335</name>
</gene>
<dbReference type="Pfam" id="PF23759">
    <property type="entry name" value="GBD_T9SS_assoc"/>
    <property type="match status" value="1"/>
</dbReference>
<dbReference type="AlphaFoldDB" id="A0A4Z0LAA6"/>
<dbReference type="Pfam" id="PF18962">
    <property type="entry name" value="Por_Secre_tail"/>
    <property type="match status" value="1"/>
</dbReference>
<feature type="domain" description="T9SS-like galactose binding" evidence="5">
    <location>
        <begin position="402"/>
        <end position="497"/>
    </location>
</feature>
<reference evidence="6 7" key="1">
    <citation type="submission" date="2019-04" db="EMBL/GenBank/DDBJ databases">
        <title>Flavobacterium sp. strain DS2-A Genome sequencing and assembly.</title>
        <authorList>
            <person name="Kim I."/>
        </authorList>
    </citation>
    <scope>NUCLEOTIDE SEQUENCE [LARGE SCALE GENOMIC DNA]</scope>
    <source>
        <strain evidence="6 7">DS2-A</strain>
    </source>
</reference>
<comment type="caution">
    <text evidence="6">The sequence shown here is derived from an EMBL/GenBank/DDBJ whole genome shotgun (WGS) entry which is preliminary data.</text>
</comment>
<dbReference type="Pfam" id="PF07675">
    <property type="entry name" value="Cleaved_Adhesin"/>
    <property type="match status" value="1"/>
</dbReference>
<evidence type="ECO:0000259" key="5">
    <source>
        <dbReference type="Pfam" id="PF23759"/>
    </source>
</evidence>
<feature type="chain" id="PRO_5021396252" evidence="2">
    <location>
        <begin position="23"/>
        <end position="631"/>
    </location>
</feature>
<dbReference type="OrthoDB" id="1401747at2"/>
<evidence type="ECO:0000313" key="7">
    <source>
        <dbReference type="Proteomes" id="UP000297407"/>
    </source>
</evidence>
<dbReference type="Gene3D" id="2.60.120.200">
    <property type="match status" value="1"/>
</dbReference>
<feature type="domain" description="Secretion system C-terminal sorting" evidence="4">
    <location>
        <begin position="561"/>
        <end position="626"/>
    </location>
</feature>
<evidence type="ECO:0000256" key="2">
    <source>
        <dbReference type="SAM" id="SignalP"/>
    </source>
</evidence>
<evidence type="ECO:0000313" key="6">
    <source>
        <dbReference type="EMBL" id="TGD58199.1"/>
    </source>
</evidence>
<dbReference type="EMBL" id="SRLH01000004">
    <property type="protein sequence ID" value="TGD58199.1"/>
    <property type="molecule type" value="Genomic_DNA"/>
</dbReference>
<evidence type="ECO:0000259" key="3">
    <source>
        <dbReference type="Pfam" id="PF07675"/>
    </source>
</evidence>
<sequence length="631" mass="65731">MKKITFRLMMLFTLLVSGIMNAQFSQGFETGIPGTWTVINGGDANTFTATTPGTGAAHTGTNVAKLVYSAAAHDDYLVTQQFTVTAGTSDQISLWYKHRSNTFPEVFSVLLSNTGTATTDFTTVLAATVTPTTAWQQVTYNLTPYVGQTVYVAFHSTTTDQWELYLDDIVVDTAPIPCTGTPTAGTVSPALQNLCSGSTPANLVATGFSSGVTGLTFQWEESDDNGGADAWANAVGGSGATTSTYTPPAFAGTTIYYRLKVTCTNSAASSQTASVAVSPPGNPATQATALTGTPYSDSSALNWTVGNGSRRAVYISDSATFTDPVNGNAAALVANTVYAGTGQQLIYDGTGTTATVTALNPSSTYYVKVYEYLRCGAGPYDYYFNVTTGTNIYTLATLTPPANDTCAGAIALTPGGAFGDQDVAGSIMGATKTAGITPSCQASFNADVWYTVVVPASGTITIESQVGASNTMTDSVLAAFTGACGTLTQIGCDDDSGPTGPNNLMSILSLTGRTPGETLYIGLWKYDTTVLPSAATSQFTISAYDASLSNPTFDMSGFSAYPNPVKDIFNLSYSKEISSVSVHNLLGQTVMAKELHAAQSQLDLSGLSSGTYLVKVTTIDNMVKTIKIVKE</sequence>
<keyword evidence="1 2" id="KW-0732">Signal</keyword>
<evidence type="ECO:0000256" key="1">
    <source>
        <dbReference type="ARBA" id="ARBA00022729"/>
    </source>
</evidence>
<feature type="domain" description="Cleaved adhesin" evidence="3">
    <location>
        <begin position="25"/>
        <end position="171"/>
    </location>
</feature>
<dbReference type="RefSeq" id="WP_135526369.1">
    <property type="nucleotide sequence ID" value="NZ_SRLH01000004.1"/>
</dbReference>
<dbReference type="InterPro" id="IPR011628">
    <property type="entry name" value="Cleaved_adhesin"/>
</dbReference>
<dbReference type="InterPro" id="IPR026444">
    <property type="entry name" value="Secre_tail"/>
</dbReference>
<accession>A0A4Z0LAA6</accession>
<dbReference type="Proteomes" id="UP000297407">
    <property type="component" value="Unassembled WGS sequence"/>
</dbReference>
<dbReference type="InterPro" id="IPR056600">
    <property type="entry name" value="GBD_T9SS_assoc"/>
</dbReference>
<name>A0A4Z0LAA6_9FLAO</name>
<organism evidence="6 7">
    <name type="scientific">Flavobacterium humi</name>
    <dbReference type="NCBI Taxonomy" id="2562683"/>
    <lineage>
        <taxon>Bacteria</taxon>
        <taxon>Pseudomonadati</taxon>
        <taxon>Bacteroidota</taxon>
        <taxon>Flavobacteriia</taxon>
        <taxon>Flavobacteriales</taxon>
        <taxon>Flavobacteriaceae</taxon>
        <taxon>Flavobacterium</taxon>
    </lineage>
</organism>
<feature type="signal peptide" evidence="2">
    <location>
        <begin position="1"/>
        <end position="22"/>
    </location>
</feature>
<evidence type="ECO:0000259" key="4">
    <source>
        <dbReference type="Pfam" id="PF18962"/>
    </source>
</evidence>